<gene>
    <name evidence="4" type="ORF">WAE58_14290</name>
</gene>
<dbReference type="Gene3D" id="1.10.10.10">
    <property type="entry name" value="Winged helix-like DNA-binding domain superfamily/Winged helix DNA-binding domain"/>
    <property type="match status" value="1"/>
</dbReference>
<sequence>MNYLRHLLFFVAAGLSSYTAIAQTPAQLIHSAESLRINENYKAGLVQGRLAVNTALKLKDFTTATRGYVVLANIYANMQEFPLLKKMSDSAMVTAKQAHGSSAIAYGYYAQAFLYKSIDNAELSMKYGQMALKELAKTPDHYILAKIYYLLYALNTRWNNVPNINRYARLATENALLTQDYNLLGNCYTALSISADYNYNASKSIGQRDSILFFLKKVEEIYEQHPKEIAAKTYGIACINIADYYLKNFAETDKDAKASAIQYANKAQEVMKDAPNGEEIIASGLGILSEYAMREKNFPMAESYLMQAYSMMQAQEIPYYYTLVNVVSSLSRLYEQTGNDSMALKFQKKVTEYNGKLFDQKQALNAQKLEIQYEAEKKNNEVILLRQKEKYNQVQRYLYIGISIISLLGLIFMFRAYHFRLRYSLQREKQLHLEKQEAELQTKLDKEEQLRLRAEQQLLETQQQQLQKEMMANVLQLEHKKQVFSQIKEKLNDSQELNINRIWNEELLLDNDFNDAKMHIQQVHPDFFGLLNEKAQQKLTPLDLKLCAYLHLQMDTKKIASILHIEPKSVRMSRYRIKQKLGLGKEDDLNIFLQKLG</sequence>
<dbReference type="EMBL" id="JBBEUB010000004">
    <property type="protein sequence ID" value="MEJ2903611.1"/>
    <property type="molecule type" value="Genomic_DNA"/>
</dbReference>
<keyword evidence="2" id="KW-1133">Transmembrane helix</keyword>
<accession>A0ABU8NMX8</accession>
<dbReference type="InterPro" id="IPR016032">
    <property type="entry name" value="Sig_transdc_resp-reg_C-effctor"/>
</dbReference>
<evidence type="ECO:0000256" key="2">
    <source>
        <dbReference type="SAM" id="Phobius"/>
    </source>
</evidence>
<keyword evidence="1" id="KW-0175">Coiled coil</keyword>
<feature type="signal peptide" evidence="3">
    <location>
        <begin position="1"/>
        <end position="22"/>
    </location>
</feature>
<proteinExistence type="predicted"/>
<dbReference type="InterPro" id="IPR036388">
    <property type="entry name" value="WH-like_DNA-bd_sf"/>
</dbReference>
<evidence type="ECO:0000256" key="3">
    <source>
        <dbReference type="SAM" id="SignalP"/>
    </source>
</evidence>
<name>A0ABU8NMX8_9SPHI</name>
<keyword evidence="2" id="KW-0472">Membrane</keyword>
<feature type="coiled-coil region" evidence="1">
    <location>
        <begin position="430"/>
        <end position="469"/>
    </location>
</feature>
<evidence type="ECO:0000256" key="1">
    <source>
        <dbReference type="SAM" id="Coils"/>
    </source>
</evidence>
<dbReference type="Proteomes" id="UP001378956">
    <property type="component" value="Unassembled WGS sequence"/>
</dbReference>
<comment type="caution">
    <text evidence="4">The sequence shown here is derived from an EMBL/GenBank/DDBJ whole genome shotgun (WGS) entry which is preliminary data.</text>
</comment>
<dbReference type="RefSeq" id="WP_288879193.1">
    <property type="nucleotide sequence ID" value="NZ_CBFGNQ010000015.1"/>
</dbReference>
<evidence type="ECO:0000313" key="4">
    <source>
        <dbReference type="EMBL" id="MEJ2903611.1"/>
    </source>
</evidence>
<evidence type="ECO:0008006" key="6">
    <source>
        <dbReference type="Google" id="ProtNLM"/>
    </source>
</evidence>
<protein>
    <recommendedName>
        <fullName evidence="6">Regulatory LuxR family protein</fullName>
    </recommendedName>
</protein>
<evidence type="ECO:0000313" key="5">
    <source>
        <dbReference type="Proteomes" id="UP001378956"/>
    </source>
</evidence>
<feature type="chain" id="PRO_5047535543" description="Regulatory LuxR family protein" evidence="3">
    <location>
        <begin position="23"/>
        <end position="597"/>
    </location>
</feature>
<feature type="transmembrane region" description="Helical" evidence="2">
    <location>
        <begin position="397"/>
        <end position="417"/>
    </location>
</feature>
<organism evidence="4 5">
    <name type="scientific">Pedobacter panaciterrae</name>
    <dbReference type="NCBI Taxonomy" id="363849"/>
    <lineage>
        <taxon>Bacteria</taxon>
        <taxon>Pseudomonadati</taxon>
        <taxon>Bacteroidota</taxon>
        <taxon>Sphingobacteriia</taxon>
        <taxon>Sphingobacteriales</taxon>
        <taxon>Sphingobacteriaceae</taxon>
        <taxon>Pedobacter</taxon>
    </lineage>
</organism>
<keyword evidence="2" id="KW-0812">Transmembrane</keyword>
<dbReference type="SUPFAM" id="SSF46894">
    <property type="entry name" value="C-terminal effector domain of the bipartite response regulators"/>
    <property type="match status" value="1"/>
</dbReference>
<reference evidence="4 5" key="1">
    <citation type="submission" date="2024-03" db="EMBL/GenBank/DDBJ databases">
        <title>Sequence of Lycoming College Course Isolates.</title>
        <authorList>
            <person name="Plotts O."/>
            <person name="Newman J."/>
        </authorList>
    </citation>
    <scope>NUCLEOTIDE SEQUENCE [LARGE SCALE GENOMIC DNA]</scope>
    <source>
        <strain evidence="4 5">CJB-3</strain>
    </source>
</reference>
<keyword evidence="5" id="KW-1185">Reference proteome</keyword>
<keyword evidence="3" id="KW-0732">Signal</keyword>